<accession>A0ACC8XJD8</accession>
<gene>
    <name evidence="1" type="ORF">AN640_03250</name>
</gene>
<dbReference type="Proteomes" id="UP000188637">
    <property type="component" value="Unassembled WGS sequence"/>
</dbReference>
<organism evidence="1 2">
    <name type="scientific">Candidatus Epulonipiscium fishelsonii</name>
    <dbReference type="NCBI Taxonomy" id="77094"/>
    <lineage>
        <taxon>Bacteria</taxon>
        <taxon>Bacillati</taxon>
        <taxon>Bacillota</taxon>
        <taxon>Clostridia</taxon>
        <taxon>Lachnospirales</taxon>
        <taxon>Lachnospiraceae</taxon>
        <taxon>Candidatus Epulonipiscium</taxon>
    </lineage>
</organism>
<comment type="caution">
    <text evidence="1">The sequence shown here is derived from an EMBL/GenBank/DDBJ whole genome shotgun (WGS) entry which is preliminary data.</text>
</comment>
<name>A0ACC8XJD8_9FIRM</name>
<keyword evidence="2" id="KW-1185">Reference proteome</keyword>
<reference evidence="1" key="1">
    <citation type="submission" date="2016-08" db="EMBL/GenBank/DDBJ databases">
        <authorList>
            <person name="Ngugi D.K."/>
            <person name="Miyake S."/>
            <person name="Stingl U."/>
        </authorList>
    </citation>
    <scope>NUCLEOTIDE SEQUENCE</scope>
    <source>
        <strain evidence="1">SCG-D08WGA-EpuloA1</strain>
    </source>
</reference>
<sequence>MKQFEFVVQDKEGIHARPAGILVNAIKGCPSKIEIENKGKKVDGKRLMAVMSLGVKCGETIIVTVDGDSEDADSETIATVLKENL</sequence>
<evidence type="ECO:0000313" key="2">
    <source>
        <dbReference type="Proteomes" id="UP000188637"/>
    </source>
</evidence>
<protein>
    <submittedName>
        <fullName evidence="1">PTS galactitol transporter subunit IIC</fullName>
    </submittedName>
</protein>
<proteinExistence type="predicted"/>
<evidence type="ECO:0000313" key="1">
    <source>
        <dbReference type="EMBL" id="ONI46525.1"/>
    </source>
</evidence>
<dbReference type="EMBL" id="LJHD01000006">
    <property type="protein sequence ID" value="ONI46525.1"/>
    <property type="molecule type" value="Genomic_DNA"/>
</dbReference>